<feature type="region of interest" description="Disordered" evidence="2">
    <location>
        <begin position="532"/>
        <end position="580"/>
    </location>
</feature>
<evidence type="ECO:0000313" key="4">
    <source>
        <dbReference type="EMBL" id="KAG5675627.1"/>
    </source>
</evidence>
<feature type="region of interest" description="Disordered" evidence="2">
    <location>
        <begin position="83"/>
        <end position="295"/>
    </location>
</feature>
<reference evidence="4" key="1">
    <citation type="submission" date="2021-03" db="EMBL/GenBank/DDBJ databases">
        <title>Chromosome level genome of the anhydrobiotic midge Polypedilum vanderplanki.</title>
        <authorList>
            <person name="Yoshida Y."/>
            <person name="Kikawada T."/>
            <person name="Gusev O."/>
        </authorList>
    </citation>
    <scope>NUCLEOTIDE SEQUENCE</scope>
    <source>
        <strain evidence="4">NIAS01</strain>
        <tissue evidence="4">Whole body or cell culture</tissue>
    </source>
</reference>
<feature type="compositionally biased region" description="Low complexity" evidence="2">
    <location>
        <begin position="427"/>
        <end position="446"/>
    </location>
</feature>
<feature type="region of interest" description="Disordered" evidence="2">
    <location>
        <begin position="601"/>
        <end position="726"/>
    </location>
</feature>
<feature type="compositionally biased region" description="Basic and acidic residues" evidence="2">
    <location>
        <begin position="93"/>
        <end position="104"/>
    </location>
</feature>
<feature type="compositionally biased region" description="Low complexity" evidence="2">
    <location>
        <begin position="1007"/>
        <end position="1023"/>
    </location>
</feature>
<feature type="region of interest" description="Disordered" evidence="2">
    <location>
        <begin position="1110"/>
        <end position="1272"/>
    </location>
</feature>
<proteinExistence type="predicted"/>
<dbReference type="PROSITE" id="PS50157">
    <property type="entry name" value="ZINC_FINGER_C2H2_2"/>
    <property type="match status" value="1"/>
</dbReference>
<evidence type="ECO:0000256" key="2">
    <source>
        <dbReference type="SAM" id="MobiDB-lite"/>
    </source>
</evidence>
<feature type="compositionally biased region" description="Basic and acidic residues" evidence="2">
    <location>
        <begin position="1159"/>
        <end position="1223"/>
    </location>
</feature>
<feature type="domain" description="C2H2-type" evidence="3">
    <location>
        <begin position="506"/>
        <end position="531"/>
    </location>
</feature>
<dbReference type="PANTHER" id="PTHR21564">
    <property type="entry name" value="BRAKELESS PROTEIN"/>
    <property type="match status" value="1"/>
</dbReference>
<feature type="compositionally biased region" description="Low complexity" evidence="2">
    <location>
        <begin position="957"/>
        <end position="975"/>
    </location>
</feature>
<accession>A0A9J6C1E2</accession>
<dbReference type="PANTHER" id="PTHR21564:SF5">
    <property type="entry name" value="SCRIBBLER, ISOFORM J"/>
    <property type="match status" value="1"/>
</dbReference>
<gene>
    <name evidence="4" type="ORF">PVAND_005516</name>
</gene>
<feature type="compositionally biased region" description="Low complexity" evidence="2">
    <location>
        <begin position="1130"/>
        <end position="1147"/>
    </location>
</feature>
<keyword evidence="1" id="KW-0862">Zinc</keyword>
<dbReference type="OrthoDB" id="5863628at2759"/>
<dbReference type="InterPro" id="IPR040010">
    <property type="entry name" value="ZN608/ZN609"/>
</dbReference>
<dbReference type="PROSITE" id="PS00028">
    <property type="entry name" value="ZINC_FINGER_C2H2_1"/>
    <property type="match status" value="1"/>
</dbReference>
<comment type="caution">
    <text evidence="4">The sequence shown here is derived from an EMBL/GenBank/DDBJ whole genome shotgun (WGS) entry which is preliminary data.</text>
</comment>
<feature type="compositionally biased region" description="Polar residues" evidence="2">
    <location>
        <begin position="154"/>
        <end position="164"/>
    </location>
</feature>
<feature type="compositionally biased region" description="Low complexity" evidence="2">
    <location>
        <begin position="26"/>
        <end position="49"/>
    </location>
</feature>
<keyword evidence="5" id="KW-1185">Reference proteome</keyword>
<evidence type="ECO:0000313" key="5">
    <source>
        <dbReference type="Proteomes" id="UP001107558"/>
    </source>
</evidence>
<evidence type="ECO:0000256" key="1">
    <source>
        <dbReference type="PROSITE-ProRule" id="PRU00042"/>
    </source>
</evidence>
<evidence type="ECO:0000259" key="3">
    <source>
        <dbReference type="PROSITE" id="PS50157"/>
    </source>
</evidence>
<feature type="compositionally biased region" description="Basic residues" evidence="2">
    <location>
        <begin position="976"/>
        <end position="985"/>
    </location>
</feature>
<feature type="compositionally biased region" description="Basic and acidic residues" evidence="2">
    <location>
        <begin position="198"/>
        <end position="213"/>
    </location>
</feature>
<dbReference type="InterPro" id="IPR013087">
    <property type="entry name" value="Znf_C2H2_type"/>
</dbReference>
<sequence length="1344" mass="147894">MDSIKKSSKADYSHQLDEVVAGNNKNLNLTNSSAHSSNSSSKLSKVNQSDIKDTNFEYEDKDNEWDIAIGDLIIDLDADIEKSSKTLQSPDKSVLKKDLKEKSKMSSVNNSNSSKNLSKLSMDHQATLDKGLKMKIKRTKTGKTSESKHEIVKNESNGSVNIDDQNCEKPCSLIVSSSPSSSSSSSGKRANNSHRKDKVKERVHSKDKQELKQEISSGDLNISNSAKKVDSHDRLNNSVTGGNVDSRKSIEHVSVGDLKRESLKTGSNMPGSGIYHNVDIKEDSKGSNSPPMKRVKCDSKNMVDVCVGTSVGTITEPDCLGPCEPGTSVTLEGIVWHETEGGVLAVNVTWRGKTYVGTLIDCTKHDWAPPRFCDSPTEDIESRMQKSGRSKRARNSTTSNHELINFTETRSSVHSKLRNGGTKGRTSRTSVNSSATSVTPSTSPTAFLVPKSDKRRKSKDESPANGSAVLANANSNLAGTATGINNANLKKPKNTTSPCAISPVLLECPEQDCSKKYKHANGLKYHQSHAHGSITNMDDEGRSMSPEPQSPNPNIQCSNSNQSAEKVATENSASETAPSPNVKAISIKSVMQLNEVQIKPFNTSPMNDDIKATKSNDDSFFDSSSVKAQSDASDSNLDKNKKSSIQFGLNPDFEQISNDSISEPMTQSTNMNFFQLNTDNNKVPSAKTKKNAKSPTHEENVEEQHTNAAPENVQSPAYSDISDDSNAAPIESHSLVVGKPKSTGIEKIVSEQQANSNLIIGGYNNLSFYQSPSFLQNPDNQNNKPLIQTNLMNFEYGKPREQQPQQQQPHSALELMGKMHMTKPTPDIPTSSALPPGKMMHQHQQFPYNLVQGNYPYNMESPFKFNPAAVGPSGLSNEDLKGPMVKGEPVNDTILPNKSIKTEGIKDIRIDPSLEHPSFYSNLYGRHPLGLSREEDHRRLSINPPQIIKEEHMPPTSQMSNFQTSNQQQQQQQQHQAHKHSHKGSLSKNNFPKDMIKVGEKDSKLKQQQQQHQEGQKPTTETQGPPPPPTNQQFYLPYLGHGSPFFGDPLYRNMLVPPPFNTPYHLQISRFPSPEDLSRNTKALDLLQQHASQYYSTHKIHELGDQVNHLRNPAGSAKMAMPPDIPSLGNNINSSNNNGNSNVNNEKSSLKSNEIGKNLNDDKDEGSLRKLKELSGIDKDDGGKDKDDQPIKSKISIDDHRHHGDDDNINDVHSDEKSSKENNDKDDDDDGSSSSNEKSEKLCISNNDKDSSNSSFPSNHIIPNSTQLEGLGKIPSDRHEIDRISASPPSQRHSHHHRIGVYQMPMPVYSAPYVNSAGVLTSQQQQQVDVMNHPIDPFATASHK</sequence>
<feature type="compositionally biased region" description="Polar residues" evidence="2">
    <location>
        <begin position="395"/>
        <end position="414"/>
    </location>
</feature>
<feature type="compositionally biased region" description="Basic and acidic residues" evidence="2">
    <location>
        <begin position="994"/>
        <end position="1005"/>
    </location>
</feature>
<feature type="compositionally biased region" description="Basic and acidic residues" evidence="2">
    <location>
        <begin position="143"/>
        <end position="153"/>
    </location>
</feature>
<feature type="compositionally biased region" description="Basic and acidic residues" evidence="2">
    <location>
        <begin position="695"/>
        <end position="705"/>
    </location>
</feature>
<organism evidence="4 5">
    <name type="scientific">Polypedilum vanderplanki</name>
    <name type="common">Sleeping chironomid midge</name>
    <dbReference type="NCBI Taxonomy" id="319348"/>
    <lineage>
        <taxon>Eukaryota</taxon>
        <taxon>Metazoa</taxon>
        <taxon>Ecdysozoa</taxon>
        <taxon>Arthropoda</taxon>
        <taxon>Hexapoda</taxon>
        <taxon>Insecta</taxon>
        <taxon>Pterygota</taxon>
        <taxon>Neoptera</taxon>
        <taxon>Endopterygota</taxon>
        <taxon>Diptera</taxon>
        <taxon>Nematocera</taxon>
        <taxon>Chironomoidea</taxon>
        <taxon>Chironomidae</taxon>
        <taxon>Chironominae</taxon>
        <taxon>Polypedilum</taxon>
        <taxon>Polypedilum</taxon>
    </lineage>
</organism>
<feature type="compositionally biased region" description="Polar residues" evidence="2">
    <location>
        <begin position="214"/>
        <end position="226"/>
    </location>
</feature>
<name>A0A9J6C1E2_POLVA</name>
<feature type="compositionally biased region" description="Basic and acidic residues" evidence="2">
    <location>
        <begin position="1237"/>
        <end position="1251"/>
    </location>
</feature>
<feature type="compositionally biased region" description="Low complexity" evidence="2">
    <location>
        <begin position="621"/>
        <end position="635"/>
    </location>
</feature>
<dbReference type="Proteomes" id="UP001107558">
    <property type="component" value="Chromosome 2"/>
</dbReference>
<feature type="compositionally biased region" description="Polar residues" evidence="2">
    <location>
        <begin position="655"/>
        <end position="683"/>
    </location>
</feature>
<dbReference type="GO" id="GO:0008270">
    <property type="term" value="F:zinc ion binding"/>
    <property type="evidence" value="ECO:0007669"/>
    <property type="project" value="UniProtKB-KW"/>
</dbReference>
<dbReference type="EMBL" id="JADBJN010000002">
    <property type="protein sequence ID" value="KAG5675627.1"/>
    <property type="molecule type" value="Genomic_DNA"/>
</dbReference>
<keyword evidence="1" id="KW-0863">Zinc-finger</keyword>
<dbReference type="GO" id="GO:0006357">
    <property type="term" value="P:regulation of transcription by RNA polymerase II"/>
    <property type="evidence" value="ECO:0007669"/>
    <property type="project" value="TreeGrafter"/>
</dbReference>
<feature type="compositionally biased region" description="Low complexity" evidence="2">
    <location>
        <begin position="105"/>
        <end position="120"/>
    </location>
</feature>
<feature type="region of interest" description="Disordered" evidence="2">
    <location>
        <begin position="23"/>
        <end position="50"/>
    </location>
</feature>
<dbReference type="GO" id="GO:0005634">
    <property type="term" value="C:nucleus"/>
    <property type="evidence" value="ECO:0007669"/>
    <property type="project" value="TreeGrafter"/>
</dbReference>
<keyword evidence="1" id="KW-0479">Metal-binding</keyword>
<feature type="compositionally biased region" description="Low complexity" evidence="2">
    <location>
        <begin position="1252"/>
        <end position="1265"/>
    </location>
</feature>
<feature type="compositionally biased region" description="Polar residues" evidence="2">
    <location>
        <begin position="706"/>
        <end position="717"/>
    </location>
</feature>
<protein>
    <recommendedName>
        <fullName evidence="3">C2H2-type domain-containing protein</fullName>
    </recommendedName>
</protein>
<feature type="region of interest" description="Disordered" evidence="2">
    <location>
        <begin position="373"/>
        <end position="471"/>
    </location>
</feature>
<feature type="region of interest" description="Disordered" evidence="2">
    <location>
        <begin position="946"/>
        <end position="1036"/>
    </location>
</feature>
<feature type="compositionally biased region" description="Basic and acidic residues" evidence="2">
    <location>
        <begin position="608"/>
        <end position="617"/>
    </location>
</feature>
<feature type="compositionally biased region" description="Low complexity" evidence="2">
    <location>
        <begin position="176"/>
        <end position="186"/>
    </location>
</feature>
<feature type="compositionally biased region" description="Polar residues" evidence="2">
    <location>
        <begin position="552"/>
        <end position="579"/>
    </location>
</feature>